<dbReference type="Pfam" id="PF10546">
    <property type="entry name" value="P63C"/>
    <property type="match status" value="1"/>
</dbReference>
<feature type="domain" description="Bacteriophage Mx8 p63 C-terminal" evidence="1">
    <location>
        <begin position="197"/>
        <end position="287"/>
    </location>
</feature>
<evidence type="ECO:0000259" key="1">
    <source>
        <dbReference type="Pfam" id="PF10546"/>
    </source>
</evidence>
<reference evidence="2 3" key="1">
    <citation type="submission" date="2016-10" db="EMBL/GenBank/DDBJ databases">
        <authorList>
            <person name="de Groot N.N."/>
        </authorList>
    </citation>
    <scope>NUCLEOTIDE SEQUENCE [LARGE SCALE GENOMIC DNA]</scope>
    <source>
        <strain evidence="2 3">LMG 2247</strain>
    </source>
</reference>
<dbReference type="Proteomes" id="UP000199706">
    <property type="component" value="Unassembled WGS sequence"/>
</dbReference>
<protein>
    <submittedName>
        <fullName evidence="2">P63C domain-containing protein</fullName>
    </submittedName>
</protein>
<accession>A0A1G8NKA8</accession>
<sequence length="335" mass="37436">MRESKAIGGAARAKALSPEVRSAIAKKAALARWGESLPKATHGSPDKPVRIGDIEIPCYVLPDETRVLSQSGLYAALGISKGGGRGGERKITALMDRIERNGVQIDDLVKRASSTIRFVPPHGGNPADGYEATILPDICSALIKADQKGVLDSRYKYLAERAAILQHGFATLGIIGLVDEATGYQNVRARDALQAFLDRFLRRELAAWVKTFPDEFFEQLFRLKRWRWKGTSRRPGVVGHYINDLIYDRLGPGVLDELQRRNPVDANGRRKAKHFQWLTEDIGNPALAQHMYATIGFMRSHDDWEAFKTHFSRAFPKRGENLSLALDYQSDTKRP</sequence>
<dbReference type="AlphaFoldDB" id="A0A1G8NKA8"/>
<organism evidence="2 3">
    <name type="scientific">Paraburkholderia phenazinium</name>
    <dbReference type="NCBI Taxonomy" id="60549"/>
    <lineage>
        <taxon>Bacteria</taxon>
        <taxon>Pseudomonadati</taxon>
        <taxon>Pseudomonadota</taxon>
        <taxon>Betaproteobacteria</taxon>
        <taxon>Burkholderiales</taxon>
        <taxon>Burkholderiaceae</taxon>
        <taxon>Paraburkholderia</taxon>
    </lineage>
</organism>
<name>A0A1G8NKA8_9BURK</name>
<proteinExistence type="predicted"/>
<evidence type="ECO:0000313" key="2">
    <source>
        <dbReference type="EMBL" id="SDI80608.1"/>
    </source>
</evidence>
<dbReference type="InterPro" id="IPR018874">
    <property type="entry name" value="Phage_Mx8_p63_C"/>
</dbReference>
<dbReference type="RefSeq" id="WP_176860803.1">
    <property type="nucleotide sequence ID" value="NZ_FNCJ01000035.1"/>
</dbReference>
<dbReference type="EMBL" id="FNCJ01000035">
    <property type="protein sequence ID" value="SDI80608.1"/>
    <property type="molecule type" value="Genomic_DNA"/>
</dbReference>
<evidence type="ECO:0000313" key="3">
    <source>
        <dbReference type="Proteomes" id="UP000199706"/>
    </source>
</evidence>
<gene>
    <name evidence="2" type="ORF">SAMN05216466_13539</name>
</gene>